<keyword evidence="4" id="KW-1185">Reference proteome</keyword>
<reference evidence="4" key="1">
    <citation type="journal article" date="2015" name="Genome Announc.">
        <title>Genome sequence of the AIDS-associated pathogen Penicillium marneffei (ATCC18224) and its near taxonomic relative Talaromyces stipitatus (ATCC10500).</title>
        <authorList>
            <person name="Nierman W.C."/>
            <person name="Fedorova-Abrams N.D."/>
            <person name="Andrianopoulos A."/>
        </authorList>
    </citation>
    <scope>NUCLEOTIDE SEQUENCE [LARGE SCALE GENOMIC DNA]</scope>
    <source>
        <strain evidence="4">ATCC 18224 / CBS 334.59 / QM 7333</strain>
    </source>
</reference>
<keyword evidence="2" id="KW-1133">Transmembrane helix</keyword>
<proteinExistence type="predicted"/>
<evidence type="ECO:0000313" key="4">
    <source>
        <dbReference type="Proteomes" id="UP000001294"/>
    </source>
</evidence>
<gene>
    <name evidence="3" type="ORF">PMAA_076510</name>
</gene>
<feature type="region of interest" description="Disordered" evidence="1">
    <location>
        <begin position="15"/>
        <end position="34"/>
    </location>
</feature>
<organism evidence="3 4">
    <name type="scientific">Talaromyces marneffei (strain ATCC 18224 / CBS 334.59 / QM 7333)</name>
    <name type="common">Penicillium marneffei</name>
    <dbReference type="NCBI Taxonomy" id="441960"/>
    <lineage>
        <taxon>Eukaryota</taxon>
        <taxon>Fungi</taxon>
        <taxon>Dikarya</taxon>
        <taxon>Ascomycota</taxon>
        <taxon>Pezizomycotina</taxon>
        <taxon>Eurotiomycetes</taxon>
        <taxon>Eurotiomycetidae</taxon>
        <taxon>Eurotiales</taxon>
        <taxon>Trichocomaceae</taxon>
        <taxon>Talaromyces</taxon>
        <taxon>Talaromyces sect. Talaromyces</taxon>
    </lineage>
</organism>
<evidence type="ECO:0000313" key="3">
    <source>
        <dbReference type="EMBL" id="EEA26590.1"/>
    </source>
</evidence>
<dbReference type="VEuPathDB" id="FungiDB:PMAA_076510"/>
<feature type="transmembrane region" description="Helical" evidence="2">
    <location>
        <begin position="38"/>
        <end position="58"/>
    </location>
</feature>
<accession>B6QCD5</accession>
<keyword evidence="2" id="KW-0472">Membrane</keyword>
<dbReference type="AlphaFoldDB" id="B6QCD5"/>
<sequence>MPAIIATGYSQLMQAWSQHPPPKKRESDTNTHGNEQQAVNILLGVILGVAVFFVLTMIRSRRTSEDSDGKISLNRLRKLEAVAPTRNLEEWWPTVKQSLGLSQGVDNHFIW</sequence>
<name>B6QCD5_TALMQ</name>
<evidence type="ECO:0000256" key="1">
    <source>
        <dbReference type="SAM" id="MobiDB-lite"/>
    </source>
</evidence>
<dbReference type="Proteomes" id="UP000001294">
    <property type="component" value="Unassembled WGS sequence"/>
</dbReference>
<dbReference type="PhylomeDB" id="B6QCD5"/>
<dbReference type="EMBL" id="DS995900">
    <property type="protein sequence ID" value="EEA26590.1"/>
    <property type="molecule type" value="Genomic_DNA"/>
</dbReference>
<protein>
    <submittedName>
        <fullName evidence="3">Uncharacterized protein</fullName>
    </submittedName>
</protein>
<dbReference type="OrthoDB" id="8062037at2759"/>
<dbReference type="HOGENOM" id="CLU_2159275_0_0_1"/>
<keyword evidence="2" id="KW-0812">Transmembrane</keyword>
<evidence type="ECO:0000256" key="2">
    <source>
        <dbReference type="SAM" id="Phobius"/>
    </source>
</evidence>
<dbReference type="STRING" id="441960.B6QCD5"/>